<dbReference type="SUPFAM" id="SSF52540">
    <property type="entry name" value="P-loop containing nucleoside triphosphate hydrolases"/>
    <property type="match status" value="1"/>
</dbReference>
<dbReference type="RefSeq" id="WP_039422220.1">
    <property type="nucleotide sequence ID" value="NZ_JRAI01000082.1"/>
</dbReference>
<dbReference type="NCBIfam" id="TIGR01587">
    <property type="entry name" value="cas3_core"/>
    <property type="match status" value="1"/>
</dbReference>
<evidence type="ECO:0000256" key="2">
    <source>
        <dbReference type="ARBA" id="ARBA00009046"/>
    </source>
</evidence>
<dbReference type="InterPro" id="IPR006675">
    <property type="entry name" value="HDIG_dom"/>
</dbReference>
<evidence type="ECO:0000256" key="7">
    <source>
        <dbReference type="ARBA" id="ARBA00022806"/>
    </source>
</evidence>
<evidence type="ECO:0000256" key="4">
    <source>
        <dbReference type="ARBA" id="ARBA00022723"/>
    </source>
</evidence>
<dbReference type="Gene3D" id="1.10.3210.30">
    <property type="match status" value="1"/>
</dbReference>
<dbReference type="CDD" id="cd09641">
    <property type="entry name" value="Cas3''_I"/>
    <property type="match status" value="1"/>
</dbReference>
<dbReference type="GO" id="GO:0004518">
    <property type="term" value="F:nuclease activity"/>
    <property type="evidence" value="ECO:0007669"/>
    <property type="project" value="UniProtKB-KW"/>
</dbReference>
<keyword evidence="5" id="KW-0547">Nucleotide-binding</keyword>
<proteinExistence type="inferred from homology"/>
<evidence type="ECO:0000256" key="9">
    <source>
        <dbReference type="ARBA" id="ARBA00023118"/>
    </source>
</evidence>
<dbReference type="SMART" id="SM00490">
    <property type="entry name" value="HELICc"/>
    <property type="match status" value="1"/>
</dbReference>
<protein>
    <submittedName>
        <fullName evidence="12">CRISPR-associated protein Cas3</fullName>
    </submittedName>
</protein>
<feature type="domain" description="HD Cas3-type" evidence="11">
    <location>
        <begin position="9"/>
        <end position="192"/>
    </location>
</feature>
<dbReference type="GO" id="GO:0005829">
    <property type="term" value="C:cytosol"/>
    <property type="evidence" value="ECO:0007669"/>
    <property type="project" value="TreeGrafter"/>
</dbReference>
<comment type="similarity">
    <text evidence="2">In the central section; belongs to the CRISPR-associated helicase Cas3 family.</text>
</comment>
<dbReference type="AlphaFoldDB" id="A0A0A2F1F9"/>
<keyword evidence="4" id="KW-0479">Metal-binding</keyword>
<dbReference type="GO" id="GO:0046872">
    <property type="term" value="F:metal ion binding"/>
    <property type="evidence" value="ECO:0007669"/>
    <property type="project" value="UniProtKB-KW"/>
</dbReference>
<reference evidence="12 13" key="1">
    <citation type="submission" date="2014-08" db="EMBL/GenBank/DDBJ databases">
        <title>Porphyromonas gulae strain:COT-052_OH1451 Genome sequencing.</title>
        <authorList>
            <person name="Wallis C."/>
            <person name="Deusch O."/>
            <person name="O'Flynn C."/>
            <person name="Davis I."/>
            <person name="Jospin G."/>
            <person name="Darling A.E."/>
            <person name="Coil D.A."/>
            <person name="Alexiev A."/>
            <person name="Horsfall A."/>
            <person name="Kirkwood N."/>
            <person name="Harris S."/>
            <person name="Eisen J.A."/>
        </authorList>
    </citation>
    <scope>NUCLEOTIDE SEQUENCE [LARGE SCALE GENOMIC DNA]</scope>
    <source>
        <strain evidence="13">COT-052 OH1451</strain>
    </source>
</reference>
<keyword evidence="3" id="KW-0540">Nuclease</keyword>
<dbReference type="SUPFAM" id="SSF109604">
    <property type="entry name" value="HD-domain/PDEase-like"/>
    <property type="match status" value="1"/>
</dbReference>
<dbReference type="GO" id="GO:0016787">
    <property type="term" value="F:hydrolase activity"/>
    <property type="evidence" value="ECO:0007669"/>
    <property type="project" value="UniProtKB-KW"/>
</dbReference>
<comment type="caution">
    <text evidence="12">The sequence shown here is derived from an EMBL/GenBank/DDBJ whole genome shotgun (WGS) entry which is preliminary data.</text>
</comment>
<keyword evidence="6" id="KW-0378">Hydrolase</keyword>
<dbReference type="Gene3D" id="3.40.50.300">
    <property type="entry name" value="P-loop containing nucleotide triphosphate hydrolases"/>
    <property type="match status" value="2"/>
</dbReference>
<keyword evidence="7" id="KW-0347">Helicase</keyword>
<evidence type="ECO:0000256" key="3">
    <source>
        <dbReference type="ARBA" id="ARBA00022722"/>
    </source>
</evidence>
<dbReference type="InterPro" id="IPR038257">
    <property type="entry name" value="CRISPR-assoc_Cas3_HD_sf"/>
</dbReference>
<dbReference type="InterPro" id="IPR027417">
    <property type="entry name" value="P-loop_NTPase"/>
</dbReference>
<dbReference type="Proteomes" id="UP000030130">
    <property type="component" value="Unassembled WGS sequence"/>
</dbReference>
<dbReference type="STRING" id="111105.HR09_00765"/>
<dbReference type="GO" id="GO:0005524">
    <property type="term" value="F:ATP binding"/>
    <property type="evidence" value="ECO:0007669"/>
    <property type="project" value="UniProtKB-KW"/>
</dbReference>
<organism evidence="12 13">
    <name type="scientific">Porphyromonas gulae</name>
    <dbReference type="NCBI Taxonomy" id="111105"/>
    <lineage>
        <taxon>Bacteria</taxon>
        <taxon>Pseudomonadati</taxon>
        <taxon>Bacteroidota</taxon>
        <taxon>Bacteroidia</taxon>
        <taxon>Bacteroidales</taxon>
        <taxon>Porphyromonadaceae</taxon>
        <taxon>Porphyromonas</taxon>
    </lineage>
</organism>
<keyword evidence="9" id="KW-0051">Antiviral defense</keyword>
<comment type="similarity">
    <text evidence="1">In the N-terminal section; belongs to the CRISPR-associated nuclease Cas3-HD family.</text>
</comment>
<keyword evidence="8" id="KW-0067">ATP-binding</keyword>
<dbReference type="PANTHER" id="PTHR47959:SF16">
    <property type="entry name" value="CRISPR-ASSOCIATED NUCLEASE_HELICASE CAS3-RELATED"/>
    <property type="match status" value="1"/>
</dbReference>
<dbReference type="InterPro" id="IPR006674">
    <property type="entry name" value="HD_domain"/>
</dbReference>
<gene>
    <name evidence="12" type="ORF">HR08_10335</name>
</gene>
<dbReference type="Pfam" id="PF22590">
    <property type="entry name" value="Cas3-like_C_2"/>
    <property type="match status" value="1"/>
</dbReference>
<dbReference type="GO" id="GO:0003676">
    <property type="term" value="F:nucleic acid binding"/>
    <property type="evidence" value="ECO:0007669"/>
    <property type="project" value="InterPro"/>
</dbReference>
<dbReference type="GO" id="GO:0051607">
    <property type="term" value="P:defense response to virus"/>
    <property type="evidence" value="ECO:0007669"/>
    <property type="project" value="UniProtKB-KW"/>
</dbReference>
<dbReference type="NCBIfam" id="TIGR00277">
    <property type="entry name" value="HDIG"/>
    <property type="match status" value="1"/>
</dbReference>
<dbReference type="OrthoDB" id="9810236at2"/>
<dbReference type="InterPro" id="IPR011545">
    <property type="entry name" value="DEAD/DEAH_box_helicase_dom"/>
</dbReference>
<evidence type="ECO:0000256" key="10">
    <source>
        <dbReference type="ARBA" id="ARBA00038437"/>
    </source>
</evidence>
<dbReference type="InterPro" id="IPR054712">
    <property type="entry name" value="Cas3-like_dom"/>
</dbReference>
<evidence type="ECO:0000256" key="8">
    <source>
        <dbReference type="ARBA" id="ARBA00022840"/>
    </source>
</evidence>
<dbReference type="InterPro" id="IPR006483">
    <property type="entry name" value="CRISPR-assoc_Cas3_HD"/>
</dbReference>
<dbReference type="EMBL" id="JRAI01000082">
    <property type="protein sequence ID" value="KGN83842.1"/>
    <property type="molecule type" value="Genomic_DNA"/>
</dbReference>
<dbReference type="InterPro" id="IPR050079">
    <property type="entry name" value="DEAD_box_RNA_helicase"/>
</dbReference>
<accession>A0A0A2F1F9</accession>
<evidence type="ECO:0000313" key="12">
    <source>
        <dbReference type="EMBL" id="KGN83842.1"/>
    </source>
</evidence>
<evidence type="ECO:0000259" key="11">
    <source>
        <dbReference type="PROSITE" id="PS51643"/>
    </source>
</evidence>
<dbReference type="InterPro" id="IPR001650">
    <property type="entry name" value="Helicase_C-like"/>
</dbReference>
<dbReference type="Pfam" id="PF00270">
    <property type="entry name" value="DEAD"/>
    <property type="match status" value="1"/>
</dbReference>
<dbReference type="GO" id="GO:0003724">
    <property type="term" value="F:RNA helicase activity"/>
    <property type="evidence" value="ECO:0007669"/>
    <property type="project" value="TreeGrafter"/>
</dbReference>
<evidence type="ECO:0000256" key="6">
    <source>
        <dbReference type="ARBA" id="ARBA00022801"/>
    </source>
</evidence>
<name>A0A0A2F1F9_9PORP</name>
<comment type="similarity">
    <text evidence="10">Belongs to the DEAD box helicase family.</text>
</comment>
<evidence type="ECO:0000256" key="5">
    <source>
        <dbReference type="ARBA" id="ARBA00022741"/>
    </source>
</evidence>
<dbReference type="NCBIfam" id="TIGR01596">
    <property type="entry name" value="cas3_HD"/>
    <property type="match status" value="1"/>
</dbReference>
<dbReference type="Pfam" id="PF01966">
    <property type="entry name" value="HD"/>
    <property type="match status" value="1"/>
</dbReference>
<dbReference type="InterPro" id="IPR006474">
    <property type="entry name" value="Helicase_Cas3_CRISPR-ass_core"/>
</dbReference>
<dbReference type="PROSITE" id="PS51643">
    <property type="entry name" value="HD_CAS3"/>
    <property type="match status" value="1"/>
</dbReference>
<dbReference type="PANTHER" id="PTHR47959">
    <property type="entry name" value="ATP-DEPENDENT RNA HELICASE RHLE-RELATED"/>
    <property type="match status" value="1"/>
</dbReference>
<evidence type="ECO:0000256" key="1">
    <source>
        <dbReference type="ARBA" id="ARBA00006847"/>
    </source>
</evidence>
<sequence>MNDLRLILAKSDGTPLIQHLKDVAMVAEVLAHHLGLSVDIARKGAHLHDIGKTSCIFQQKLVGINPPFKKSFRHEIASLFFLSLLQDKEERCAVIEMVAAHHRSICNDMPKRGLLGLLDLEDKYPHCFELHSEGFEQWSQEALGILHELGWETHPITMDEARSNYQEAVDYCSSLGCNCSQWKGLLMAADHFASGLDGQTEDTLRKLFVIPDLSYYRNRRSELYPLSLLSADDERKHTLVTAPTGAGKTDFLLRRCRGRVFYTLPFQASINAMYDRLKADLQDTDAQIYPLHAASILKLNGGYERILSRHVGASIKVLTPHQIAALAFGLKGYEVTALDIRGCDVILDEIHTYRKETQAMVLKIVEILVALECRIHIGTATMPTDLYTGLLRLLGGETAVYEVKLPKEVLKGFDRHTIHKVGSMEDVGPVIQKAVEQGQKILMVCNQVKRAQQLYQEVIGKYPAIPTLLVHSRFKRGHRAQLELELKERYNQCQGPCIVVSTQVVEVSLDISFDLMLTECAPIDALIQRFGRINRKRSLETIGQTKSIYVIAPPENEKEALPYELEILQRSYSSLPHCEVLHEADVQQLLDSVYTEVMALDIDMLTVFQEGKWVIKKLKHNPKSALFETLDINSACCLMEKDREVYENGSFAERTLLEIPVARSITQRNNLTPITCGVHPFLIPDQAYDSKLGLLEEFAAPRYYNSFEII</sequence>
<evidence type="ECO:0000313" key="13">
    <source>
        <dbReference type="Proteomes" id="UP000030130"/>
    </source>
</evidence>